<dbReference type="OrthoDB" id="6626198at2"/>
<dbReference type="InterPro" id="IPR050679">
    <property type="entry name" value="Bact_HTH_transcr_reg"/>
</dbReference>
<evidence type="ECO:0000256" key="1">
    <source>
        <dbReference type="ARBA" id="ARBA00023015"/>
    </source>
</evidence>
<evidence type="ECO:0000256" key="2">
    <source>
        <dbReference type="ARBA" id="ARBA00023125"/>
    </source>
</evidence>
<gene>
    <name evidence="5" type="ORF">C9I47_3151</name>
    <name evidence="6" type="ORF">FKV24_004875</name>
</gene>
<keyword evidence="7" id="KW-1185">Reference proteome</keyword>
<feature type="domain" description="HTH gntR-type" evidence="4">
    <location>
        <begin position="18"/>
        <end position="86"/>
    </location>
</feature>
<dbReference type="Gene3D" id="1.10.10.10">
    <property type="entry name" value="Winged helix-like DNA-binding domain superfamily/Winged helix DNA-binding domain"/>
    <property type="match status" value="1"/>
</dbReference>
<dbReference type="Pfam" id="PF07702">
    <property type="entry name" value="UTRA"/>
    <property type="match status" value="1"/>
</dbReference>
<dbReference type="SUPFAM" id="SSF46785">
    <property type="entry name" value="Winged helix' DNA-binding domain"/>
    <property type="match status" value="1"/>
</dbReference>
<keyword evidence="3" id="KW-0804">Transcription</keyword>
<dbReference type="KEGG" id="lmb:C9I47_3151"/>
<evidence type="ECO:0000313" key="5">
    <source>
        <dbReference type="EMBL" id="AWV08815.1"/>
    </source>
</evidence>
<dbReference type="Pfam" id="PF00392">
    <property type="entry name" value="GntR"/>
    <property type="match status" value="1"/>
</dbReference>
<accession>A0A2U9TBR7</accession>
<protein>
    <submittedName>
        <fullName evidence="5">GntR family transcriptional regulator</fullName>
    </submittedName>
    <submittedName>
        <fullName evidence="6">UTRA domain-containing protein</fullName>
    </submittedName>
</protein>
<dbReference type="EMBL" id="VICD02000069">
    <property type="protein sequence ID" value="KAB8195645.1"/>
    <property type="molecule type" value="Genomic_DNA"/>
</dbReference>
<dbReference type="EMBL" id="CP029843">
    <property type="protein sequence ID" value="AWV08815.1"/>
    <property type="molecule type" value="Genomic_DNA"/>
</dbReference>
<dbReference type="CDD" id="cd07377">
    <property type="entry name" value="WHTH_GntR"/>
    <property type="match status" value="1"/>
</dbReference>
<name>A0A2U9TBR7_9GAMM</name>
<evidence type="ECO:0000256" key="3">
    <source>
        <dbReference type="ARBA" id="ARBA00023163"/>
    </source>
</evidence>
<keyword evidence="1" id="KW-0805">Transcription regulation</keyword>
<evidence type="ECO:0000313" key="6">
    <source>
        <dbReference type="EMBL" id="KAB8195645.1"/>
    </source>
</evidence>
<sequence>MQDYLLNEYQRQVAARRAPAYQHLRRTLQHAIENGSLTAGQALPGERELARLLALSRVTVRKAIAGLVADGLVTQRQGAGTFVAERIVKSFSALTSFTDDLRARGLDPRSEFLERGTGEVTPEEAMALNLSPGAQVIRYYRLRTAGGSGENRTALALERTVVPAEVLSDPALVENSLYAAFDKLGLRPVRALQRLRAIAFDAEQARLMRLPEGSPGLFIERRTFLDDGRVAEFTRSFYRGDAYDFVAELHTE</sequence>
<dbReference type="InterPro" id="IPR028978">
    <property type="entry name" value="Chorismate_lyase_/UTRA_dom_sf"/>
</dbReference>
<dbReference type="PANTHER" id="PTHR44846">
    <property type="entry name" value="MANNOSYL-D-GLYCERATE TRANSPORT/METABOLISM SYSTEM REPRESSOR MNGR-RELATED"/>
    <property type="match status" value="1"/>
</dbReference>
<organism evidence="5 7">
    <name type="scientific">Marilutibacter maris</name>
    <dbReference type="NCBI Taxonomy" id="1605891"/>
    <lineage>
        <taxon>Bacteria</taxon>
        <taxon>Pseudomonadati</taxon>
        <taxon>Pseudomonadota</taxon>
        <taxon>Gammaproteobacteria</taxon>
        <taxon>Lysobacterales</taxon>
        <taxon>Lysobacteraceae</taxon>
        <taxon>Marilutibacter</taxon>
    </lineage>
</organism>
<proteinExistence type="predicted"/>
<dbReference type="SUPFAM" id="SSF64288">
    <property type="entry name" value="Chorismate lyase-like"/>
    <property type="match status" value="1"/>
</dbReference>
<evidence type="ECO:0000313" key="8">
    <source>
        <dbReference type="Proteomes" id="UP000320431"/>
    </source>
</evidence>
<dbReference type="PRINTS" id="PR00035">
    <property type="entry name" value="HTHGNTR"/>
</dbReference>
<dbReference type="InterPro" id="IPR011663">
    <property type="entry name" value="UTRA"/>
</dbReference>
<dbReference type="InterPro" id="IPR036388">
    <property type="entry name" value="WH-like_DNA-bd_sf"/>
</dbReference>
<reference evidence="6 8" key="2">
    <citation type="submission" date="2019-10" db="EMBL/GenBank/DDBJ databases">
        <title>Lysobacter alkalisoli sp. nov., isolated from saline-alkaline soil.</title>
        <authorList>
            <person name="Sun J.-Q."/>
        </authorList>
    </citation>
    <scope>NUCLEOTIDE SEQUENCE [LARGE SCALE GENOMIC DNA]</scope>
    <source>
        <strain evidence="6 8">KCTC 42381</strain>
    </source>
</reference>
<keyword evidence="2" id="KW-0238">DNA-binding</keyword>
<dbReference type="PROSITE" id="PS50949">
    <property type="entry name" value="HTH_GNTR"/>
    <property type="match status" value="1"/>
</dbReference>
<evidence type="ECO:0000313" key="7">
    <source>
        <dbReference type="Proteomes" id="UP000249447"/>
    </source>
</evidence>
<evidence type="ECO:0000259" key="4">
    <source>
        <dbReference type="PROSITE" id="PS50949"/>
    </source>
</evidence>
<dbReference type="PANTHER" id="PTHR44846:SF1">
    <property type="entry name" value="MANNOSYL-D-GLYCERATE TRANSPORT_METABOLISM SYSTEM REPRESSOR MNGR-RELATED"/>
    <property type="match status" value="1"/>
</dbReference>
<dbReference type="GO" id="GO:0003700">
    <property type="term" value="F:DNA-binding transcription factor activity"/>
    <property type="evidence" value="ECO:0007669"/>
    <property type="project" value="InterPro"/>
</dbReference>
<dbReference type="RefSeq" id="WP_111267817.1">
    <property type="nucleotide sequence ID" value="NZ_CP029843.1"/>
</dbReference>
<dbReference type="SMART" id="SM00866">
    <property type="entry name" value="UTRA"/>
    <property type="match status" value="1"/>
</dbReference>
<dbReference type="InterPro" id="IPR000524">
    <property type="entry name" value="Tscrpt_reg_HTH_GntR"/>
</dbReference>
<dbReference type="Proteomes" id="UP000320431">
    <property type="component" value="Unassembled WGS sequence"/>
</dbReference>
<dbReference type="GO" id="GO:0045892">
    <property type="term" value="P:negative regulation of DNA-templated transcription"/>
    <property type="evidence" value="ECO:0007669"/>
    <property type="project" value="TreeGrafter"/>
</dbReference>
<dbReference type="SMART" id="SM00345">
    <property type="entry name" value="HTH_GNTR"/>
    <property type="match status" value="1"/>
</dbReference>
<dbReference type="InterPro" id="IPR036390">
    <property type="entry name" value="WH_DNA-bd_sf"/>
</dbReference>
<dbReference type="Gene3D" id="3.40.1410.10">
    <property type="entry name" value="Chorismate lyase-like"/>
    <property type="match status" value="1"/>
</dbReference>
<dbReference type="Proteomes" id="UP000249447">
    <property type="component" value="Chromosome"/>
</dbReference>
<dbReference type="AlphaFoldDB" id="A0A2U9TBR7"/>
<reference evidence="5 7" key="1">
    <citation type="submission" date="2018-05" db="EMBL/GenBank/DDBJ databases">
        <title>The complete genome of Lysobacter maris HZ9B, a marine bacterium antagonistic against terrestrial plant pathogens.</title>
        <authorList>
            <person name="Zhang X.-Q."/>
        </authorList>
    </citation>
    <scope>NUCLEOTIDE SEQUENCE [LARGE SCALE GENOMIC DNA]</scope>
    <source>
        <strain evidence="5 7">HZ9B</strain>
    </source>
</reference>
<dbReference type="GO" id="GO:0003677">
    <property type="term" value="F:DNA binding"/>
    <property type="evidence" value="ECO:0007669"/>
    <property type="project" value="UniProtKB-KW"/>
</dbReference>